<keyword evidence="6 10" id="KW-0460">Magnesium</keyword>
<comment type="catalytic activity">
    <reaction evidence="9 10">
        <text>XTP + H2O = XMP + diphosphate + H(+)</text>
        <dbReference type="Rhea" id="RHEA:28610"/>
        <dbReference type="ChEBI" id="CHEBI:15377"/>
        <dbReference type="ChEBI" id="CHEBI:15378"/>
        <dbReference type="ChEBI" id="CHEBI:33019"/>
        <dbReference type="ChEBI" id="CHEBI:57464"/>
        <dbReference type="ChEBI" id="CHEBI:61314"/>
        <dbReference type="EC" id="3.6.1.66"/>
    </reaction>
</comment>
<accession>F0IZ46</accession>
<dbReference type="SUPFAM" id="SSF52972">
    <property type="entry name" value="ITPase-like"/>
    <property type="match status" value="1"/>
</dbReference>
<dbReference type="GO" id="GO:0000166">
    <property type="term" value="F:nucleotide binding"/>
    <property type="evidence" value="ECO:0007669"/>
    <property type="project" value="UniProtKB-KW"/>
</dbReference>
<dbReference type="InterPro" id="IPR029001">
    <property type="entry name" value="ITPase-like_fam"/>
</dbReference>
<evidence type="ECO:0000313" key="12">
    <source>
        <dbReference type="EMBL" id="BAJ81056.1"/>
    </source>
</evidence>
<dbReference type="GO" id="GO:0036220">
    <property type="term" value="F:ITP diphosphatase activity"/>
    <property type="evidence" value="ECO:0007669"/>
    <property type="project" value="UniProtKB-UniRule"/>
</dbReference>
<evidence type="ECO:0000256" key="4">
    <source>
        <dbReference type="ARBA" id="ARBA00022741"/>
    </source>
</evidence>
<dbReference type="GO" id="GO:0009146">
    <property type="term" value="P:purine nucleoside triphosphate catabolic process"/>
    <property type="evidence" value="ECO:0007669"/>
    <property type="project" value="UniProtKB-UniRule"/>
</dbReference>
<evidence type="ECO:0000256" key="8">
    <source>
        <dbReference type="ARBA" id="ARBA00051875"/>
    </source>
</evidence>
<keyword evidence="13" id="KW-1185">Reference proteome</keyword>
<dbReference type="Pfam" id="PF01725">
    <property type="entry name" value="Ham1p_like"/>
    <property type="match status" value="1"/>
</dbReference>
<organism evidence="12 13">
    <name type="scientific">Acidiphilium multivorum (strain DSM 11245 / JCM 8867 / NBRC 100883 / AIU 301)</name>
    <dbReference type="NCBI Taxonomy" id="926570"/>
    <lineage>
        <taxon>Bacteria</taxon>
        <taxon>Pseudomonadati</taxon>
        <taxon>Pseudomonadota</taxon>
        <taxon>Alphaproteobacteria</taxon>
        <taxon>Acetobacterales</taxon>
        <taxon>Acidocellaceae</taxon>
        <taxon>Acidiphilium</taxon>
    </lineage>
</organism>
<comment type="subunit">
    <text evidence="2 10">Homodimer.</text>
</comment>
<evidence type="ECO:0000256" key="1">
    <source>
        <dbReference type="ARBA" id="ARBA00008023"/>
    </source>
</evidence>
<sequence>MRPEAAMRLERGQRVVIATHNAGKLAEFALLLAPHGLDCVSSGALGLKEPAEDAPDFAGNARIKALAAATASGLAAIADDSGLEVAALGGAPGVRSARFAQEAGGYAAAMANIIAASRADDRAAFAAAICLATPEGRTFTYLGWCRGRIAPAPRGDGGFGYDPVFVPLGETRSFAELDKAEKSAISHRYRALRQFAAAHLG</sequence>
<reference evidence="12 13" key="1">
    <citation type="submission" date="2010-12" db="EMBL/GenBank/DDBJ databases">
        <title>Whole genome sequence of Acidiphilium multivorum AIU301.</title>
        <authorList>
            <person name="Narita-Yamada S."/>
            <person name="Nakamura S."/>
            <person name="Ito N."/>
            <person name="Takarada H."/>
            <person name="Katano Y."/>
            <person name="Nakazawa H."/>
            <person name="Hosoyama A."/>
            <person name="Yamada R."/>
            <person name="Fujita N."/>
        </authorList>
    </citation>
    <scope>NUCLEOTIDE SEQUENCE [LARGE SCALE GENOMIC DNA]</scope>
    <source>
        <strain evidence="13">DSM 11245 / JCM 8867 / AIU301</strain>
    </source>
</reference>
<evidence type="ECO:0000256" key="10">
    <source>
        <dbReference type="HAMAP-Rule" id="MF_01405"/>
    </source>
</evidence>
<evidence type="ECO:0000256" key="5">
    <source>
        <dbReference type="ARBA" id="ARBA00022801"/>
    </source>
</evidence>
<comment type="similarity">
    <text evidence="1 10 11">Belongs to the HAM1 NTPase family.</text>
</comment>
<dbReference type="CDD" id="cd00515">
    <property type="entry name" value="HAM1"/>
    <property type="match status" value="1"/>
</dbReference>
<comment type="function">
    <text evidence="10">Pyrophosphatase that catalyzes the hydrolysis of nucleoside triphosphates to their monophosphate derivatives, with a high preference for the non-canonical purine nucleotides XTP (xanthosine triphosphate), dITP (deoxyinosine triphosphate) and ITP. Seems to function as a house-cleaning enzyme that removes non-canonical purine nucleotides from the nucleotide pool, thus preventing their incorporation into DNA/RNA and avoiding chromosomal lesions.</text>
</comment>
<dbReference type="NCBIfam" id="TIGR00042">
    <property type="entry name" value="RdgB/HAM1 family non-canonical purine NTP pyrophosphatase"/>
    <property type="match status" value="1"/>
</dbReference>
<evidence type="ECO:0000256" key="6">
    <source>
        <dbReference type="ARBA" id="ARBA00022842"/>
    </source>
</evidence>
<dbReference type="PANTHER" id="PTHR11067">
    <property type="entry name" value="INOSINE TRIPHOSPHATE PYROPHOSPHATASE/HAM1 PROTEIN"/>
    <property type="match status" value="1"/>
</dbReference>
<comment type="cofactor">
    <cofactor evidence="10">
        <name>Mg(2+)</name>
        <dbReference type="ChEBI" id="CHEBI:18420"/>
    </cofactor>
    <text evidence="10">Binds 1 Mg(2+) ion per subunit.</text>
</comment>
<dbReference type="FunFam" id="3.90.950.10:FF:000001">
    <property type="entry name" value="dITP/XTP pyrophosphatase"/>
    <property type="match status" value="1"/>
</dbReference>
<dbReference type="InterPro" id="IPR020922">
    <property type="entry name" value="dITP/XTP_pyrophosphatase"/>
</dbReference>
<dbReference type="GO" id="GO:0035870">
    <property type="term" value="F:dITP diphosphatase activity"/>
    <property type="evidence" value="ECO:0007669"/>
    <property type="project" value="UniProtKB-UniRule"/>
</dbReference>
<keyword evidence="4 10" id="KW-0547">Nucleotide-binding</keyword>
<feature type="binding site" evidence="10">
    <location>
        <begin position="19"/>
        <end position="24"/>
    </location>
    <ligand>
        <name>substrate</name>
    </ligand>
</feature>
<dbReference type="GO" id="GO:0005829">
    <property type="term" value="C:cytosol"/>
    <property type="evidence" value="ECO:0007669"/>
    <property type="project" value="TreeGrafter"/>
</dbReference>
<name>F0IZ46_ACIMA</name>
<feature type="active site" description="Proton acceptor" evidence="10">
    <location>
        <position position="80"/>
    </location>
</feature>
<feature type="binding site" evidence="10">
    <location>
        <begin position="187"/>
        <end position="188"/>
    </location>
    <ligand>
        <name>substrate</name>
    </ligand>
</feature>
<dbReference type="GO" id="GO:0046872">
    <property type="term" value="F:metal ion binding"/>
    <property type="evidence" value="ECO:0007669"/>
    <property type="project" value="UniProtKB-KW"/>
</dbReference>
<comment type="catalytic activity">
    <reaction evidence="8 10">
        <text>dITP + H2O = dIMP + diphosphate + H(+)</text>
        <dbReference type="Rhea" id="RHEA:28342"/>
        <dbReference type="ChEBI" id="CHEBI:15377"/>
        <dbReference type="ChEBI" id="CHEBI:15378"/>
        <dbReference type="ChEBI" id="CHEBI:33019"/>
        <dbReference type="ChEBI" id="CHEBI:61194"/>
        <dbReference type="ChEBI" id="CHEBI:61382"/>
        <dbReference type="EC" id="3.6.1.66"/>
    </reaction>
</comment>
<feature type="binding site" evidence="10">
    <location>
        <position position="80"/>
    </location>
    <ligand>
        <name>Mg(2+)</name>
        <dbReference type="ChEBI" id="CHEBI:18420"/>
    </ligand>
</feature>
<comment type="caution">
    <text evidence="10">Lacks conserved residue(s) required for the propagation of feature annotation.</text>
</comment>
<proteinExistence type="inferred from homology"/>
<comment type="catalytic activity">
    <reaction evidence="10">
        <text>ITP + H2O = IMP + diphosphate + H(+)</text>
        <dbReference type="Rhea" id="RHEA:29399"/>
        <dbReference type="ChEBI" id="CHEBI:15377"/>
        <dbReference type="ChEBI" id="CHEBI:15378"/>
        <dbReference type="ChEBI" id="CHEBI:33019"/>
        <dbReference type="ChEBI" id="CHEBI:58053"/>
        <dbReference type="ChEBI" id="CHEBI:61402"/>
        <dbReference type="EC" id="3.6.1.66"/>
    </reaction>
</comment>
<protein>
    <recommendedName>
        <fullName evidence="10">dITP/XTP pyrophosphatase</fullName>
        <ecNumber evidence="10">3.6.1.66</ecNumber>
    </recommendedName>
    <alternativeName>
        <fullName evidence="10">Non-canonical purine NTP pyrophosphatase</fullName>
    </alternativeName>
    <alternativeName>
        <fullName evidence="10">Non-standard purine NTP pyrophosphatase</fullName>
    </alternativeName>
    <alternativeName>
        <fullName evidence="10">Nucleoside-triphosphate diphosphatase</fullName>
    </alternativeName>
    <alternativeName>
        <fullName evidence="10">Nucleoside-triphosphate pyrophosphatase</fullName>
        <shortName evidence="10">NTPase</shortName>
    </alternativeName>
</protein>
<dbReference type="InterPro" id="IPR002637">
    <property type="entry name" value="RdgB/HAM1"/>
</dbReference>
<keyword evidence="7 10" id="KW-0546">Nucleotide metabolism</keyword>
<evidence type="ECO:0000313" key="13">
    <source>
        <dbReference type="Proteomes" id="UP000007100"/>
    </source>
</evidence>
<gene>
    <name evidence="12" type="ordered locus">ACMV_17090</name>
</gene>
<dbReference type="HAMAP" id="MF_01405">
    <property type="entry name" value="Non_canon_purine_NTPase"/>
    <property type="match status" value="1"/>
</dbReference>
<dbReference type="Gene3D" id="3.90.950.10">
    <property type="match status" value="1"/>
</dbReference>
<evidence type="ECO:0000256" key="3">
    <source>
        <dbReference type="ARBA" id="ARBA00022723"/>
    </source>
</evidence>
<dbReference type="PANTHER" id="PTHR11067:SF9">
    <property type="entry name" value="INOSINE TRIPHOSPHATE PYROPHOSPHATASE"/>
    <property type="match status" value="1"/>
</dbReference>
<dbReference type="GO" id="GO:0017111">
    <property type="term" value="F:ribonucleoside triphosphate phosphatase activity"/>
    <property type="evidence" value="ECO:0007669"/>
    <property type="project" value="InterPro"/>
</dbReference>
<dbReference type="EC" id="3.6.1.66" evidence="10"/>
<dbReference type="HOGENOM" id="CLU_082080_0_0_5"/>
<dbReference type="Proteomes" id="UP000007100">
    <property type="component" value="Chromosome"/>
</dbReference>
<evidence type="ECO:0000256" key="11">
    <source>
        <dbReference type="RuleBase" id="RU003781"/>
    </source>
</evidence>
<keyword evidence="3 10" id="KW-0479">Metal-binding</keyword>
<feature type="binding site" evidence="10">
    <location>
        <position position="81"/>
    </location>
    <ligand>
        <name>substrate</name>
    </ligand>
</feature>
<keyword evidence="5 10" id="KW-0378">Hydrolase</keyword>
<feature type="binding site" evidence="10">
    <location>
        <begin position="159"/>
        <end position="162"/>
    </location>
    <ligand>
        <name>substrate</name>
    </ligand>
</feature>
<feature type="binding site" evidence="10">
    <location>
        <position position="182"/>
    </location>
    <ligand>
        <name>substrate</name>
    </ligand>
</feature>
<evidence type="ECO:0000256" key="7">
    <source>
        <dbReference type="ARBA" id="ARBA00023080"/>
    </source>
</evidence>
<evidence type="ECO:0000256" key="2">
    <source>
        <dbReference type="ARBA" id="ARBA00011738"/>
    </source>
</evidence>
<dbReference type="GO" id="GO:0036222">
    <property type="term" value="F:XTP diphosphatase activity"/>
    <property type="evidence" value="ECO:0007669"/>
    <property type="project" value="UniProtKB-UniRule"/>
</dbReference>
<dbReference type="KEGG" id="amv:ACMV_17090"/>
<dbReference type="AlphaFoldDB" id="F0IZ46"/>
<dbReference type="EMBL" id="AP012035">
    <property type="protein sequence ID" value="BAJ81056.1"/>
    <property type="molecule type" value="Genomic_DNA"/>
</dbReference>
<dbReference type="GO" id="GO:0009117">
    <property type="term" value="P:nucleotide metabolic process"/>
    <property type="evidence" value="ECO:0007669"/>
    <property type="project" value="UniProtKB-KW"/>
</dbReference>
<evidence type="ECO:0000256" key="9">
    <source>
        <dbReference type="ARBA" id="ARBA00052017"/>
    </source>
</evidence>